<keyword evidence="3" id="KW-1185">Reference proteome</keyword>
<proteinExistence type="predicted"/>
<dbReference type="EMBL" id="AUWU02000002">
    <property type="protein sequence ID" value="KAH0576288.1"/>
    <property type="molecule type" value="Genomic_DNA"/>
</dbReference>
<reference evidence="1 2" key="1">
    <citation type="journal article" date="2014" name="PLoS Genet.">
        <title>The Genome of Spironucleus salmonicida Highlights a Fish Pathogen Adapted to Fluctuating Environments.</title>
        <authorList>
            <person name="Xu F."/>
            <person name="Jerlstrom-Hultqvist J."/>
            <person name="Einarsson E."/>
            <person name="Astvaldsson A."/>
            <person name="Svard S.G."/>
            <person name="Andersson J.O."/>
        </authorList>
    </citation>
    <scope>NUCLEOTIDE SEQUENCE</scope>
    <source>
        <strain evidence="2">ATCC 50377</strain>
    </source>
</reference>
<dbReference type="AlphaFoldDB" id="V6LIH9"/>
<protein>
    <submittedName>
        <fullName evidence="1">Uncharacterized protein</fullName>
    </submittedName>
</protein>
<reference evidence="2" key="2">
    <citation type="submission" date="2020-12" db="EMBL/GenBank/DDBJ databases">
        <title>New Spironucleus salmonicida genome in near-complete chromosomes.</title>
        <authorList>
            <person name="Xu F."/>
            <person name="Kurt Z."/>
            <person name="Jimenez-Gonzalez A."/>
            <person name="Astvaldsson A."/>
            <person name="Andersson J.O."/>
            <person name="Svard S.G."/>
        </authorList>
    </citation>
    <scope>NUCLEOTIDE SEQUENCE</scope>
    <source>
        <strain evidence="2">ATCC 50377</strain>
    </source>
</reference>
<evidence type="ECO:0000313" key="1">
    <source>
        <dbReference type="EMBL" id="EST44395.1"/>
    </source>
</evidence>
<sequence>MDDLRIQHQRLKKELEGFYRLYIFDTNINQLQQTTIDLKFDLFEQQELALDYLNQLKKNISKAKNFLFSSQFAENIDDIEQAMDILDTLCEQFQQSQ</sequence>
<accession>V6LIH9</accession>
<evidence type="ECO:0000313" key="3">
    <source>
        <dbReference type="Proteomes" id="UP000018208"/>
    </source>
</evidence>
<organism evidence="1">
    <name type="scientific">Spironucleus salmonicida</name>
    <dbReference type="NCBI Taxonomy" id="348837"/>
    <lineage>
        <taxon>Eukaryota</taxon>
        <taxon>Metamonada</taxon>
        <taxon>Diplomonadida</taxon>
        <taxon>Hexamitidae</taxon>
        <taxon>Hexamitinae</taxon>
        <taxon>Spironucleus</taxon>
    </lineage>
</organism>
<gene>
    <name evidence="1" type="ORF">SS50377_15698</name>
    <name evidence="2" type="ORF">SS50377_21851</name>
</gene>
<dbReference type="EMBL" id="KI546116">
    <property type="protein sequence ID" value="EST44395.1"/>
    <property type="molecule type" value="Genomic_DNA"/>
</dbReference>
<name>V6LIH9_9EUKA</name>
<dbReference type="Proteomes" id="UP000018208">
    <property type="component" value="Unassembled WGS sequence"/>
</dbReference>
<evidence type="ECO:0000313" key="2">
    <source>
        <dbReference type="EMBL" id="KAH0576288.1"/>
    </source>
</evidence>
<dbReference type="VEuPathDB" id="GiardiaDB:SS50377_21851"/>